<keyword evidence="1" id="KW-1133">Transmembrane helix</keyword>
<feature type="transmembrane region" description="Helical" evidence="1">
    <location>
        <begin position="6"/>
        <end position="26"/>
    </location>
</feature>
<dbReference type="EMBL" id="FNBW01000001">
    <property type="protein sequence ID" value="SDF18379.1"/>
    <property type="molecule type" value="Genomic_DNA"/>
</dbReference>
<organism evidence="2 3">
    <name type="scientific">Thalassobaculum litoreum DSM 18839</name>
    <dbReference type="NCBI Taxonomy" id="1123362"/>
    <lineage>
        <taxon>Bacteria</taxon>
        <taxon>Pseudomonadati</taxon>
        <taxon>Pseudomonadota</taxon>
        <taxon>Alphaproteobacteria</taxon>
        <taxon>Rhodospirillales</taxon>
        <taxon>Thalassobaculaceae</taxon>
        <taxon>Thalassobaculum</taxon>
    </lineage>
</organism>
<keyword evidence="1" id="KW-0472">Membrane</keyword>
<protein>
    <submittedName>
        <fullName evidence="2">Uncharacterized protein</fullName>
    </submittedName>
</protein>
<evidence type="ECO:0000313" key="2">
    <source>
        <dbReference type="EMBL" id="SDF18379.1"/>
    </source>
</evidence>
<comment type="caution">
    <text evidence="2">The sequence shown here is derived from an EMBL/GenBank/DDBJ whole genome shotgun (WGS) entry which is preliminary data.</text>
</comment>
<keyword evidence="1" id="KW-0812">Transmembrane</keyword>
<proteinExistence type="predicted"/>
<dbReference type="AlphaFoldDB" id="A0A8G2BGQ1"/>
<name>A0A8G2BGQ1_9PROT</name>
<evidence type="ECO:0000313" key="3">
    <source>
        <dbReference type="Proteomes" id="UP000198615"/>
    </source>
</evidence>
<reference evidence="2 3" key="1">
    <citation type="submission" date="2016-10" db="EMBL/GenBank/DDBJ databases">
        <authorList>
            <person name="Varghese N."/>
            <person name="Submissions S."/>
        </authorList>
    </citation>
    <scope>NUCLEOTIDE SEQUENCE [LARGE SCALE GENOMIC DNA]</scope>
    <source>
        <strain evidence="2 3">DSM 18839</strain>
    </source>
</reference>
<dbReference type="OrthoDB" id="5514977at2"/>
<gene>
    <name evidence="2" type="ORF">SAMN05660686_00613</name>
</gene>
<keyword evidence="3" id="KW-1185">Reference proteome</keyword>
<sequence>MTLPTWIKPVIFGVVIGAILATIVGFTAGGWMTAGKAEVAANDQADAEVTAALLPICVELASRDSDRAAKIEAIRAKPSYQRTEAMNDSGWTTMPGTEKAERRVASACAEQLLN</sequence>
<accession>A0A8G2BGQ1</accession>
<dbReference type="Proteomes" id="UP000198615">
    <property type="component" value="Unassembled WGS sequence"/>
</dbReference>
<evidence type="ECO:0000256" key="1">
    <source>
        <dbReference type="SAM" id="Phobius"/>
    </source>
</evidence>